<evidence type="ECO:0000256" key="1">
    <source>
        <dbReference type="SAM" id="MobiDB-lite"/>
    </source>
</evidence>
<feature type="non-terminal residue" evidence="2">
    <location>
        <position position="40"/>
    </location>
</feature>
<dbReference type="EMBL" id="CADCWH010000353">
    <property type="protein sequence ID" value="CAA9567700.1"/>
    <property type="molecule type" value="Genomic_DNA"/>
</dbReference>
<protein>
    <submittedName>
        <fullName evidence="2">Uncharacterized protein</fullName>
    </submittedName>
</protein>
<dbReference type="AlphaFoldDB" id="A0A6J4V939"/>
<name>A0A6J4V939_9BACT</name>
<organism evidence="2">
    <name type="scientific">uncultured Thermomicrobiales bacterium</name>
    <dbReference type="NCBI Taxonomy" id="1645740"/>
    <lineage>
        <taxon>Bacteria</taxon>
        <taxon>Pseudomonadati</taxon>
        <taxon>Thermomicrobiota</taxon>
        <taxon>Thermomicrobia</taxon>
        <taxon>Thermomicrobiales</taxon>
        <taxon>environmental samples</taxon>
    </lineage>
</organism>
<feature type="compositionally biased region" description="Low complexity" evidence="1">
    <location>
        <begin position="13"/>
        <end position="34"/>
    </location>
</feature>
<feature type="non-terminal residue" evidence="2">
    <location>
        <position position="1"/>
    </location>
</feature>
<feature type="region of interest" description="Disordered" evidence="1">
    <location>
        <begin position="1"/>
        <end position="40"/>
    </location>
</feature>
<feature type="compositionally biased region" description="Basic residues" evidence="1">
    <location>
        <begin position="1"/>
        <end position="12"/>
    </location>
</feature>
<sequence>CDASLSRRRSHSRPSSDPSTWTARSSAPSGRESSPPGPPH</sequence>
<proteinExistence type="predicted"/>
<evidence type="ECO:0000313" key="2">
    <source>
        <dbReference type="EMBL" id="CAA9567700.1"/>
    </source>
</evidence>
<accession>A0A6J4V939</accession>
<gene>
    <name evidence="2" type="ORF">AVDCRST_MAG70-2191</name>
</gene>
<reference evidence="2" key="1">
    <citation type="submission" date="2020-02" db="EMBL/GenBank/DDBJ databases">
        <authorList>
            <person name="Meier V. D."/>
        </authorList>
    </citation>
    <scope>NUCLEOTIDE SEQUENCE</scope>
    <source>
        <strain evidence="2">AVDCRST_MAG70</strain>
    </source>
</reference>